<evidence type="ECO:0000313" key="2">
    <source>
        <dbReference type="EMBL" id="KID60525.1"/>
    </source>
</evidence>
<reference evidence="2 3" key="1">
    <citation type="journal article" date="2014" name="Proc. Natl. Acad. Sci. U.S.A.">
        <title>Trajectory and genomic determinants of fungal-pathogen speciation and host adaptation.</title>
        <authorList>
            <person name="Hu X."/>
            <person name="Xiao G."/>
            <person name="Zheng P."/>
            <person name="Shang Y."/>
            <person name="Su Y."/>
            <person name="Zhang X."/>
            <person name="Liu X."/>
            <person name="Zhan S."/>
            <person name="St Leger R.J."/>
            <person name="Wang C."/>
        </authorList>
    </citation>
    <scope>NUCLEOTIDE SEQUENCE [LARGE SCALE GENOMIC DNA]</scope>
    <source>
        <strain evidence="2 3">ARSEF 549</strain>
    </source>
</reference>
<dbReference type="GO" id="GO:0004672">
    <property type="term" value="F:protein kinase activity"/>
    <property type="evidence" value="ECO:0007669"/>
    <property type="project" value="InterPro"/>
</dbReference>
<feature type="non-terminal residue" evidence="2">
    <location>
        <position position="1"/>
    </location>
</feature>
<gene>
    <name evidence="2" type="ORF">MAN_09660</name>
</gene>
<dbReference type="SMART" id="SM00220">
    <property type="entry name" value="S_TKc"/>
    <property type="match status" value="1"/>
</dbReference>
<dbReference type="AlphaFoldDB" id="A0A0B4EEF4"/>
<dbReference type="Gene3D" id="1.10.510.10">
    <property type="entry name" value="Transferase(Phosphotransferase) domain 1"/>
    <property type="match status" value="1"/>
</dbReference>
<sequence>MSICDVGFWAEMTEQIASCVAPRCVLCTLQLKGDDDIFVTSRANPAYQPAKYFACMVNCPHINGLAHGCHSVCSQVGLLSLAACEVNCWDNDFSLSAERSSDYQYHLLRNGNTMLDIARSAIQAEENITQACKAQMNTAHCIWATYVTLRGESYLSSLSNDPDGILLYDPIVKPAADIIYFARGPLGVQNILFACSADEVELETVRWNWWQHMPFSAGQSIYFDFDGLKIRNIHGNQEGNPKRPLWSAPSLRPSLVHFPLIQHSQPARFNRITVNDPEITGYSIAWNAARRALTMVAHAPSSDLHCYDEFPERGTTWFYIALGSGELLKDIWRRDCHSHPHRGVDLIIATSLDNVYVVGPHENPNRRYSYSRLAVLRDGPNYLYIDDSVGFIRELAFDPEPGSNSNTWEDYRPVPISPNPGNNPNCWNISESFFYTSAPLDDLLGVNLCQFNDMVTERLLLTCPSSSVFAIGGHSVVVQISPSIVAKVAVHPGDSRLQNEQKIFHLLEQTGCRYIAKCLFRGTDVSFLECLPHGTLRDRISIISEAPRPVLQWMLQLSSAVACIENLGYAHGDINPQNVLVDDNDQLKLIDFDHALPIGDPVDVGYEPYVRQYRAGAKDEGGAFGVAGPTTEQYALGSLFWYMSRGTELYSELEGPDRVERLMDDIFPEVNLEDPIDKIIDSCWRGRYNRVADLLGEIEGIAGSTTKEQKLVDGDEEVEKRRVCEEYYNSATRP</sequence>
<dbReference type="Pfam" id="PF00069">
    <property type="entry name" value="Pkinase"/>
    <property type="match status" value="1"/>
</dbReference>
<dbReference type="EMBL" id="AZNF01000018">
    <property type="protein sequence ID" value="KID60525.1"/>
    <property type="molecule type" value="Genomic_DNA"/>
</dbReference>
<proteinExistence type="predicted"/>
<dbReference type="VEuPathDB" id="FungiDB:MAN_09660"/>
<evidence type="ECO:0000259" key="1">
    <source>
        <dbReference type="PROSITE" id="PS50011"/>
    </source>
</evidence>
<dbReference type="PROSITE" id="PS50011">
    <property type="entry name" value="PROTEIN_KINASE_DOM"/>
    <property type="match status" value="1"/>
</dbReference>
<dbReference type="HOGENOM" id="CLU_377709_0_0_1"/>
<feature type="domain" description="Protein kinase" evidence="1">
    <location>
        <begin position="463"/>
        <end position="734"/>
    </location>
</feature>
<dbReference type="SUPFAM" id="SSF56112">
    <property type="entry name" value="Protein kinase-like (PK-like)"/>
    <property type="match status" value="1"/>
</dbReference>
<keyword evidence="2" id="KW-0808">Transferase</keyword>
<dbReference type="InterPro" id="IPR011009">
    <property type="entry name" value="Kinase-like_dom_sf"/>
</dbReference>
<comment type="caution">
    <text evidence="2">The sequence shown here is derived from an EMBL/GenBank/DDBJ whole genome shotgun (WGS) entry which is preliminary data.</text>
</comment>
<keyword evidence="2" id="KW-0418">Kinase</keyword>
<name>A0A0B4EEF4_METAF</name>
<dbReference type="OrthoDB" id="4879292at2759"/>
<dbReference type="Proteomes" id="UP000031186">
    <property type="component" value="Unassembled WGS sequence"/>
</dbReference>
<evidence type="ECO:0000313" key="3">
    <source>
        <dbReference type="Proteomes" id="UP000031186"/>
    </source>
</evidence>
<dbReference type="InterPro" id="IPR000719">
    <property type="entry name" value="Prot_kinase_dom"/>
</dbReference>
<protein>
    <submittedName>
        <fullName evidence="2">Protein kinase domain-containing protein</fullName>
    </submittedName>
</protein>
<keyword evidence="3" id="KW-1185">Reference proteome</keyword>
<accession>A0A0B4EEF4</accession>
<dbReference type="GO" id="GO:0005524">
    <property type="term" value="F:ATP binding"/>
    <property type="evidence" value="ECO:0007669"/>
    <property type="project" value="InterPro"/>
</dbReference>
<organism evidence="2 3">
    <name type="scientific">Metarhizium anisopliae (strain ARSEF 549)</name>
    <dbReference type="NCBI Taxonomy" id="3151832"/>
    <lineage>
        <taxon>Eukaryota</taxon>
        <taxon>Fungi</taxon>
        <taxon>Dikarya</taxon>
        <taxon>Ascomycota</taxon>
        <taxon>Pezizomycotina</taxon>
        <taxon>Sordariomycetes</taxon>
        <taxon>Hypocreomycetidae</taxon>
        <taxon>Hypocreales</taxon>
        <taxon>Clavicipitaceae</taxon>
        <taxon>Metarhizium</taxon>
    </lineage>
</organism>